<dbReference type="NCBIfam" id="TIGR02521">
    <property type="entry name" value="type_IV_pilW"/>
    <property type="match status" value="1"/>
</dbReference>
<reference evidence="2 3" key="1">
    <citation type="journal article" date="2021" name="Int. J. Syst. Evol. Microbiol.">
        <title>Steroidobacter gossypii sp. nov., isolated from soil of cotton cropping field.</title>
        <authorList>
            <person name="Huang R."/>
            <person name="Yang S."/>
            <person name="Zhen C."/>
            <person name="Liu W."/>
        </authorList>
    </citation>
    <scope>NUCLEOTIDE SEQUENCE [LARGE SCALE GENOMIC DNA]</scope>
    <source>
        <strain evidence="2 3">S1-65</strain>
    </source>
</reference>
<dbReference type="PROSITE" id="PS50293">
    <property type="entry name" value="TPR_REGION"/>
    <property type="match status" value="1"/>
</dbReference>
<keyword evidence="1" id="KW-0802">TPR repeat</keyword>
<dbReference type="InterPro" id="IPR013360">
    <property type="entry name" value="Pilus_4_PilW"/>
</dbReference>
<dbReference type="Pfam" id="PF13432">
    <property type="entry name" value="TPR_16"/>
    <property type="match status" value="1"/>
</dbReference>
<gene>
    <name evidence="2" type="primary">pilW</name>
    <name evidence="2" type="ORF">JM946_07680</name>
</gene>
<name>A0ABS1WUG6_9GAMM</name>
<dbReference type="SMART" id="SM00028">
    <property type="entry name" value="TPR"/>
    <property type="match status" value="4"/>
</dbReference>
<dbReference type="InterPro" id="IPR011990">
    <property type="entry name" value="TPR-like_helical_dom_sf"/>
</dbReference>
<dbReference type="PROSITE" id="PS51257">
    <property type="entry name" value="PROKAR_LIPOPROTEIN"/>
    <property type="match status" value="1"/>
</dbReference>
<feature type="repeat" description="TPR" evidence="1">
    <location>
        <begin position="70"/>
        <end position="103"/>
    </location>
</feature>
<keyword evidence="3" id="KW-1185">Reference proteome</keyword>
<dbReference type="Pfam" id="PF14559">
    <property type="entry name" value="TPR_19"/>
    <property type="match status" value="1"/>
</dbReference>
<evidence type="ECO:0000313" key="3">
    <source>
        <dbReference type="Proteomes" id="UP000661077"/>
    </source>
</evidence>
<protein>
    <submittedName>
        <fullName evidence="2">Type IV pilus biogenesis/stability protein PilW</fullName>
    </submittedName>
</protein>
<comment type="caution">
    <text evidence="2">The sequence shown here is derived from an EMBL/GenBank/DDBJ whole genome shotgun (WGS) entry which is preliminary data.</text>
</comment>
<evidence type="ECO:0000256" key="1">
    <source>
        <dbReference type="PROSITE-ProRule" id="PRU00339"/>
    </source>
</evidence>
<dbReference type="PANTHER" id="PTHR44216:SF3">
    <property type="entry name" value="PROTEIN O-MANNOSYL-TRANSFERASE TMTC2"/>
    <property type="match status" value="1"/>
</dbReference>
<sequence length="255" mass="28079">MKNNAVVALSVVVLAALTGCMSTRETLGTPDSERAAEINLQLGTDYLRKNNLAQAKEKIDKAIEQNPRNPNAQITAGMLYERLGQTSKAESHFSKALALDPQNPEIQNNYGAYLCQKGKHERGEKLMLQAAANPLYRTPEVAYLNAASCATAGGNMKAAEENLRKALAIRPKFSDALYQMADLQFKQTDYLSARGFLERYTEVGRTSPATLWLGVRIERALGNAAAAKNYAERLKLEYPRAAQTKELIESERNPG</sequence>
<dbReference type="InterPro" id="IPR019734">
    <property type="entry name" value="TPR_rpt"/>
</dbReference>
<evidence type="ECO:0000313" key="2">
    <source>
        <dbReference type="EMBL" id="MBM0104621.1"/>
    </source>
</evidence>
<organism evidence="2 3">
    <name type="scientific">Steroidobacter gossypii</name>
    <dbReference type="NCBI Taxonomy" id="2805490"/>
    <lineage>
        <taxon>Bacteria</taxon>
        <taxon>Pseudomonadati</taxon>
        <taxon>Pseudomonadota</taxon>
        <taxon>Gammaproteobacteria</taxon>
        <taxon>Steroidobacterales</taxon>
        <taxon>Steroidobacteraceae</taxon>
        <taxon>Steroidobacter</taxon>
    </lineage>
</organism>
<dbReference type="RefSeq" id="WP_203166619.1">
    <property type="nucleotide sequence ID" value="NZ_JAEVLS010000002.1"/>
</dbReference>
<dbReference type="PANTHER" id="PTHR44216">
    <property type="entry name" value="PROTEIN O-MANNOSYL-TRANSFERASE TMTC2"/>
    <property type="match status" value="1"/>
</dbReference>
<dbReference type="InterPro" id="IPR052384">
    <property type="entry name" value="TMTC_O-mannosyltransferase"/>
</dbReference>
<dbReference type="EMBL" id="JAEVLS010000002">
    <property type="protein sequence ID" value="MBM0104621.1"/>
    <property type="molecule type" value="Genomic_DNA"/>
</dbReference>
<accession>A0ABS1WUG6</accession>
<dbReference type="SUPFAM" id="SSF48452">
    <property type="entry name" value="TPR-like"/>
    <property type="match status" value="1"/>
</dbReference>
<proteinExistence type="predicted"/>
<dbReference type="Proteomes" id="UP000661077">
    <property type="component" value="Unassembled WGS sequence"/>
</dbReference>
<feature type="repeat" description="TPR" evidence="1">
    <location>
        <begin position="36"/>
        <end position="69"/>
    </location>
</feature>
<dbReference type="PROSITE" id="PS50005">
    <property type="entry name" value="TPR"/>
    <property type="match status" value="2"/>
</dbReference>
<dbReference type="Gene3D" id="1.25.40.10">
    <property type="entry name" value="Tetratricopeptide repeat domain"/>
    <property type="match status" value="1"/>
</dbReference>